<sequence>MMHLSKSFFPVLALAHQARCASTGARPACSLDNLSRQLSLIDSSLAHNATILSAVPVQLNGSYGDSTVLFGIPPLVSTGLPALCAVEVNVTSSESSSYMFSLFLPSDWNSRFLTVGGGGTGGYINYLDMGVGSHYGFATMSTDNGHKGSPYDISWAYKSPEKEIDWGYRAIHGSVELSKGLIKGYYGNDIAYSYYSGCSTGGRQGLKEAQISADSFDGMLIGAAAWWTSHQVSWITKISKDYYPIGDPKSIPSELFTSIVYPTVVEQCDKVDGVEDGIVSAPEKCHPDFGVLSCDNPGANSSACLTDIQLETLGKIYADYYVGSEFVHPGLELSSETGWSQNMFGEVPLSFGLDFMRYVVFEDLDWPLDAYNDSVYEYTKNLDIMGAMDASDFDMSPYRDQGGKIMMYHGLSDPLIVTRGSSYFYEQVELATGASHPITDWFRLFFIPGMQHCLGTASDAPWHINGASQNWVIGSDAYSVPGFHDPKHDALLALMEWVEGGKAVDQIIATTWHNSTVPSSGVWKQRPICPYPKNAVYNGVGDVNAAGSWDCE</sequence>
<name>A0ACB9Z1U9_9PEZI</name>
<gene>
    <name evidence="1" type="ORF">F4820DRAFT_420424</name>
</gene>
<dbReference type="Proteomes" id="UP001497700">
    <property type="component" value="Unassembled WGS sequence"/>
</dbReference>
<protein>
    <submittedName>
        <fullName evidence="1">Tannase and feruloyl esterase</fullName>
    </submittedName>
</protein>
<organism evidence="1 2">
    <name type="scientific">Hypoxylon rubiginosum</name>
    <dbReference type="NCBI Taxonomy" id="110542"/>
    <lineage>
        <taxon>Eukaryota</taxon>
        <taxon>Fungi</taxon>
        <taxon>Dikarya</taxon>
        <taxon>Ascomycota</taxon>
        <taxon>Pezizomycotina</taxon>
        <taxon>Sordariomycetes</taxon>
        <taxon>Xylariomycetidae</taxon>
        <taxon>Xylariales</taxon>
        <taxon>Hypoxylaceae</taxon>
        <taxon>Hypoxylon</taxon>
    </lineage>
</organism>
<comment type="caution">
    <text evidence="1">The sequence shown here is derived from an EMBL/GenBank/DDBJ whole genome shotgun (WGS) entry which is preliminary data.</text>
</comment>
<dbReference type="EMBL" id="MU393472">
    <property type="protein sequence ID" value="KAI4865429.1"/>
    <property type="molecule type" value="Genomic_DNA"/>
</dbReference>
<keyword evidence="2" id="KW-1185">Reference proteome</keyword>
<accession>A0ACB9Z1U9</accession>
<evidence type="ECO:0000313" key="1">
    <source>
        <dbReference type="EMBL" id="KAI4865429.1"/>
    </source>
</evidence>
<reference evidence="1 2" key="1">
    <citation type="journal article" date="2022" name="New Phytol.">
        <title>Ecological generalism drives hyperdiversity of secondary metabolite gene clusters in xylarialean endophytes.</title>
        <authorList>
            <person name="Franco M.E.E."/>
            <person name="Wisecaver J.H."/>
            <person name="Arnold A.E."/>
            <person name="Ju Y.M."/>
            <person name="Slot J.C."/>
            <person name="Ahrendt S."/>
            <person name="Moore L.P."/>
            <person name="Eastman K.E."/>
            <person name="Scott K."/>
            <person name="Konkel Z."/>
            <person name="Mondo S.J."/>
            <person name="Kuo A."/>
            <person name="Hayes R.D."/>
            <person name="Haridas S."/>
            <person name="Andreopoulos B."/>
            <person name="Riley R."/>
            <person name="LaButti K."/>
            <person name="Pangilinan J."/>
            <person name="Lipzen A."/>
            <person name="Amirebrahimi M."/>
            <person name="Yan J."/>
            <person name="Adam C."/>
            <person name="Keymanesh K."/>
            <person name="Ng V."/>
            <person name="Louie K."/>
            <person name="Northen T."/>
            <person name="Drula E."/>
            <person name="Henrissat B."/>
            <person name="Hsieh H.M."/>
            <person name="Youens-Clark K."/>
            <person name="Lutzoni F."/>
            <person name="Miadlikowska J."/>
            <person name="Eastwood D.C."/>
            <person name="Hamelin R.C."/>
            <person name="Grigoriev I.V."/>
            <person name="U'Ren J.M."/>
        </authorList>
    </citation>
    <scope>NUCLEOTIDE SEQUENCE [LARGE SCALE GENOMIC DNA]</scope>
    <source>
        <strain evidence="1 2">CBS 119005</strain>
    </source>
</reference>
<evidence type="ECO:0000313" key="2">
    <source>
        <dbReference type="Proteomes" id="UP001497700"/>
    </source>
</evidence>
<proteinExistence type="predicted"/>